<organism evidence="2 3">
    <name type="scientific">Seohaeicola zhoushanensis</name>
    <dbReference type="NCBI Taxonomy" id="1569283"/>
    <lineage>
        <taxon>Bacteria</taxon>
        <taxon>Pseudomonadati</taxon>
        <taxon>Pseudomonadota</taxon>
        <taxon>Alphaproteobacteria</taxon>
        <taxon>Rhodobacterales</taxon>
        <taxon>Roseobacteraceae</taxon>
        <taxon>Seohaeicola</taxon>
    </lineage>
</organism>
<reference evidence="2" key="2">
    <citation type="submission" date="2020-09" db="EMBL/GenBank/DDBJ databases">
        <authorList>
            <person name="Sun Q."/>
            <person name="Kim S."/>
        </authorList>
    </citation>
    <scope>NUCLEOTIDE SEQUENCE</scope>
    <source>
        <strain evidence="2">KCTC 42650</strain>
    </source>
</reference>
<feature type="domain" description="SnoaL-like" evidence="1">
    <location>
        <begin position="7"/>
        <end position="130"/>
    </location>
</feature>
<sequence>MTDATLQRLLDREAVHEVLYTYCRGADRCDPDIIRSAYHADSYDDHGYWKGNGHDFADFLADRLQRANSRTMHSVTNTIMTLEGDLALCESHVLVTLVRRSPPDVVDLMGARYLDRIERRDGLWKIAERTVVLEWRKTETWSDAPPPIPLSDFRQGERGLGDPLYRFLYRGSLRA</sequence>
<dbReference type="EMBL" id="BNCJ01000019">
    <property type="protein sequence ID" value="GHF66993.1"/>
    <property type="molecule type" value="Genomic_DNA"/>
</dbReference>
<dbReference type="Proteomes" id="UP000626220">
    <property type="component" value="Unassembled WGS sequence"/>
</dbReference>
<dbReference type="AlphaFoldDB" id="A0A8J3H091"/>
<dbReference type="Gene3D" id="3.10.450.50">
    <property type="match status" value="1"/>
</dbReference>
<proteinExistence type="predicted"/>
<name>A0A8J3H091_9RHOB</name>
<evidence type="ECO:0000313" key="3">
    <source>
        <dbReference type="Proteomes" id="UP000626220"/>
    </source>
</evidence>
<reference evidence="2" key="1">
    <citation type="journal article" date="2014" name="Int. J. Syst. Evol. Microbiol.">
        <title>Complete genome sequence of Corynebacterium casei LMG S-19264T (=DSM 44701T), isolated from a smear-ripened cheese.</title>
        <authorList>
            <consortium name="US DOE Joint Genome Institute (JGI-PGF)"/>
            <person name="Walter F."/>
            <person name="Albersmeier A."/>
            <person name="Kalinowski J."/>
            <person name="Ruckert C."/>
        </authorList>
    </citation>
    <scope>NUCLEOTIDE SEQUENCE</scope>
    <source>
        <strain evidence="2">KCTC 42650</strain>
    </source>
</reference>
<protein>
    <recommendedName>
        <fullName evidence="1">SnoaL-like domain-containing protein</fullName>
    </recommendedName>
</protein>
<keyword evidence="3" id="KW-1185">Reference proteome</keyword>
<accession>A0A8J3H091</accession>
<dbReference type="InterPro" id="IPR032710">
    <property type="entry name" value="NTF2-like_dom_sf"/>
</dbReference>
<dbReference type="Pfam" id="PF13577">
    <property type="entry name" value="SnoaL_4"/>
    <property type="match status" value="1"/>
</dbReference>
<gene>
    <name evidence="2" type="ORF">GCM10017056_42760</name>
</gene>
<dbReference type="CDD" id="cd00531">
    <property type="entry name" value="NTF2_like"/>
    <property type="match status" value="1"/>
</dbReference>
<comment type="caution">
    <text evidence="2">The sequence shown here is derived from an EMBL/GenBank/DDBJ whole genome shotgun (WGS) entry which is preliminary data.</text>
</comment>
<dbReference type="InterPro" id="IPR037401">
    <property type="entry name" value="SnoaL-like"/>
</dbReference>
<dbReference type="SUPFAM" id="SSF54427">
    <property type="entry name" value="NTF2-like"/>
    <property type="match status" value="1"/>
</dbReference>
<dbReference type="RefSeq" id="WP_189682164.1">
    <property type="nucleotide sequence ID" value="NZ_BNCJ01000019.1"/>
</dbReference>
<evidence type="ECO:0000313" key="2">
    <source>
        <dbReference type="EMBL" id="GHF66993.1"/>
    </source>
</evidence>
<evidence type="ECO:0000259" key="1">
    <source>
        <dbReference type="Pfam" id="PF13577"/>
    </source>
</evidence>